<proteinExistence type="predicted"/>
<dbReference type="EMBL" id="MN740405">
    <property type="protein sequence ID" value="QHU04884.1"/>
    <property type="molecule type" value="Genomic_DNA"/>
</dbReference>
<dbReference type="AlphaFoldDB" id="A0A6C0JMI8"/>
<organism evidence="1">
    <name type="scientific">viral metagenome</name>
    <dbReference type="NCBI Taxonomy" id="1070528"/>
    <lineage>
        <taxon>unclassified sequences</taxon>
        <taxon>metagenomes</taxon>
        <taxon>organismal metagenomes</taxon>
    </lineage>
</organism>
<reference evidence="1" key="1">
    <citation type="journal article" date="2020" name="Nature">
        <title>Giant virus diversity and host interactions through global metagenomics.</title>
        <authorList>
            <person name="Schulz F."/>
            <person name="Roux S."/>
            <person name="Paez-Espino D."/>
            <person name="Jungbluth S."/>
            <person name="Walsh D.A."/>
            <person name="Denef V.J."/>
            <person name="McMahon K.D."/>
            <person name="Konstantinidis K.T."/>
            <person name="Eloe-Fadrosh E.A."/>
            <person name="Kyrpides N.C."/>
            <person name="Woyke T."/>
        </authorList>
    </citation>
    <scope>NUCLEOTIDE SEQUENCE</scope>
    <source>
        <strain evidence="1">GVMAG-M-3300027708-5</strain>
    </source>
</reference>
<sequence length="163" mass="19211">MSCLQKQRIIEKLPLPSVVVDVVKDFCFLRIKKVQRQKKNAMLDVLKNQLHIDVHFKNGSDRHGDRHGDKNTDHIIKCFFVYKKNVPKVRYGIYDAAEPETYFNAQICSKCGDFINPKTKKDNSCKIMRHFLDRPYKKHYKDLNPFSQVQCSHDRLKATSHNF</sequence>
<name>A0A6C0JMI8_9ZZZZ</name>
<protein>
    <submittedName>
        <fullName evidence="1">Uncharacterized protein</fullName>
    </submittedName>
</protein>
<accession>A0A6C0JMI8</accession>
<evidence type="ECO:0000313" key="1">
    <source>
        <dbReference type="EMBL" id="QHU04884.1"/>
    </source>
</evidence>